<proteinExistence type="predicted"/>
<dbReference type="Proteomes" id="UP000307517">
    <property type="component" value="Unassembled WGS sequence"/>
</dbReference>
<dbReference type="EMBL" id="JACCKI010000011">
    <property type="protein sequence ID" value="NZA05773.1"/>
    <property type="molecule type" value="Genomic_DNA"/>
</dbReference>
<dbReference type="Proteomes" id="UP000552935">
    <property type="component" value="Unassembled WGS sequence"/>
</dbReference>
<dbReference type="EMBL" id="MTJY01000036">
    <property type="protein sequence ID" value="ONN74432.1"/>
    <property type="molecule type" value="Genomic_DNA"/>
</dbReference>
<comment type="caution">
    <text evidence="3">The sequence shown here is derived from an EMBL/GenBank/DDBJ whole genome shotgun (WGS) entry which is preliminary data.</text>
</comment>
<feature type="transmembrane region" description="Helical" evidence="2">
    <location>
        <begin position="96"/>
        <end position="113"/>
    </location>
</feature>
<dbReference type="GeneID" id="69832340"/>
<dbReference type="EMBL" id="SSHM01000001">
    <property type="protein sequence ID" value="THC79846.1"/>
    <property type="molecule type" value="Genomic_DNA"/>
</dbReference>
<dbReference type="PANTHER" id="PTHR41307:SF1">
    <property type="entry name" value="MEMBRANE PROTEIN"/>
    <property type="match status" value="1"/>
</dbReference>
<feature type="coiled-coil region" evidence="1">
    <location>
        <begin position="1"/>
        <end position="28"/>
    </location>
</feature>
<dbReference type="Proteomes" id="UP000234212">
    <property type="component" value="Unassembled WGS sequence"/>
</dbReference>
<evidence type="ECO:0000313" key="6">
    <source>
        <dbReference type="EMBL" id="THC79846.1"/>
    </source>
</evidence>
<protein>
    <recommendedName>
        <fullName evidence="11">DUF1129 family protein</fullName>
    </recommendedName>
</protein>
<evidence type="ECO:0000313" key="9">
    <source>
        <dbReference type="Proteomes" id="UP000307517"/>
    </source>
</evidence>
<evidence type="ECO:0000313" key="7">
    <source>
        <dbReference type="Proteomes" id="UP000189067"/>
    </source>
</evidence>
<keyword evidence="2" id="KW-0812">Transmembrane</keyword>
<dbReference type="RefSeq" id="WP_005692981.1">
    <property type="nucleotide sequence ID" value="NZ_CABFNI010000014.1"/>
</dbReference>
<feature type="transmembrane region" description="Helical" evidence="2">
    <location>
        <begin position="254"/>
        <end position="275"/>
    </location>
</feature>
<reference evidence="6 9" key="3">
    <citation type="submission" date="2019-04" db="EMBL/GenBank/DDBJ databases">
        <title>Genome Announcement to Ensure Probiotic Safety of Lactobacillus rhamnosus UBLR-58.</title>
        <authorList>
            <person name="Sulthana A."/>
            <person name="Lakshmi S.G."/>
            <person name="Madempudi R.S."/>
        </authorList>
    </citation>
    <scope>NUCLEOTIDE SEQUENCE [LARGE SCALE GENOMIC DNA]</scope>
    <source>
        <strain evidence="6 9">UBLR-58</strain>
    </source>
</reference>
<organism evidence="3 10">
    <name type="scientific">Lacticaseibacillus rhamnosus</name>
    <name type="common">Lactobacillus rhamnosus</name>
    <dbReference type="NCBI Taxonomy" id="47715"/>
    <lineage>
        <taxon>Bacteria</taxon>
        <taxon>Bacillati</taxon>
        <taxon>Bacillota</taxon>
        <taxon>Bacilli</taxon>
        <taxon>Lactobacillales</taxon>
        <taxon>Lactobacillaceae</taxon>
        <taxon>Lacticaseibacillus</taxon>
    </lineage>
</organism>
<dbReference type="EMBL" id="PKJX01000012">
    <property type="protein sequence ID" value="PLA55156.1"/>
    <property type="molecule type" value="Genomic_DNA"/>
</dbReference>
<reference evidence="4 7" key="1">
    <citation type="submission" date="2017-01" db="EMBL/GenBank/DDBJ databases">
        <title>In silico prediction, in vitro antibacterial spectrum and physicochemical properties of a putative bacteriocin produced by Lactobacillus rhamnosus strain L156.4.</title>
        <authorList>
            <person name="Silveira A.M."/>
            <person name="Monteiro A.S."/>
            <person name="Santos V.L."/>
            <person name="Nicoli J.R."/>
            <person name="Azevedo V."/>
            <person name="Soares S.C."/>
            <person name="Castro-Oliveira L."/>
            <person name="Dias-Souza M.V."/>
            <person name="Nardi R.M."/>
        </authorList>
    </citation>
    <scope>NUCLEOTIDE SEQUENCE [LARGE SCALE GENOMIC DNA]</scope>
    <source>
        <strain evidence="4 7">L156.4</strain>
    </source>
</reference>
<sequence>MKKRKQAVKKMVAENNELRKQLTKENRDYYENLLTYLRGKSFLRDDYQVEQNLLTILQDLIDAQADGVEAAAYFGQNPEATANDLLKTIPFNLADFFWFNLKLVFMMFFILWIPKLANPVMTLDIGMTFLCGVIAIIGSWCFVWLLGGSAFAKHTRIQIFSLIVFSIIVFAVMFFVSIFVKTGWRITLPSQVSLAVIVLGLVIIVIFPFVQHLNEFNIFFYLYVAFYFVLGLLLRLPQTKPFLTAKVNLGPWKWVVIIGLVLFSLAIGGLVYRFYQRRHPD</sequence>
<feature type="transmembrane region" description="Helical" evidence="2">
    <location>
        <begin position="159"/>
        <end position="180"/>
    </location>
</feature>
<dbReference type="SUPFAM" id="SSF158560">
    <property type="entry name" value="BH3980-like"/>
    <property type="match status" value="1"/>
</dbReference>
<feature type="transmembrane region" description="Helical" evidence="2">
    <location>
        <begin position="217"/>
        <end position="234"/>
    </location>
</feature>
<keyword evidence="2" id="KW-1133">Transmembrane helix</keyword>
<feature type="transmembrane region" description="Helical" evidence="2">
    <location>
        <begin position="125"/>
        <end position="147"/>
    </location>
</feature>
<evidence type="ECO:0000313" key="5">
    <source>
        <dbReference type="EMBL" id="PLA55156.1"/>
    </source>
</evidence>
<evidence type="ECO:0000256" key="1">
    <source>
        <dbReference type="SAM" id="Coils"/>
    </source>
</evidence>
<accession>A0A0J6UX64</accession>
<keyword evidence="1" id="KW-0175">Coiled coil</keyword>
<evidence type="ECO:0000256" key="2">
    <source>
        <dbReference type="SAM" id="Phobius"/>
    </source>
</evidence>
<evidence type="ECO:0000313" key="4">
    <source>
        <dbReference type="EMBL" id="ONN74432.1"/>
    </source>
</evidence>
<reference evidence="3 10" key="4">
    <citation type="submission" date="2020-07" db="EMBL/GenBank/DDBJ databases">
        <title>Organ Donor 1.</title>
        <authorList>
            <person name="Marsh A.J."/>
            <person name="Azcarate-Peril M.A."/>
        </authorList>
    </citation>
    <scope>NUCLEOTIDE SEQUENCE [LARGE SCALE GENOMIC DNA]</scope>
    <source>
        <strain evidence="3 10">AMC0712</strain>
    </source>
</reference>
<evidence type="ECO:0000313" key="8">
    <source>
        <dbReference type="Proteomes" id="UP000234212"/>
    </source>
</evidence>
<reference evidence="5 8" key="2">
    <citation type="submission" date="2017-12" db="EMBL/GenBank/DDBJ databases">
        <title>Phylogenetic diversity of female urinary microbiome.</title>
        <authorList>
            <person name="Thomas-White K."/>
            <person name="Wolfe A.J."/>
        </authorList>
    </citation>
    <scope>NUCLEOTIDE SEQUENCE [LARGE SCALE GENOMIC DNA]</scope>
    <source>
        <strain evidence="5 8">UMB0004</strain>
    </source>
</reference>
<evidence type="ECO:0000313" key="3">
    <source>
        <dbReference type="EMBL" id="NZA05773.1"/>
    </source>
</evidence>
<dbReference type="AlphaFoldDB" id="A0A0J6UX64"/>
<name>A0A0J6UX64_LACRH</name>
<evidence type="ECO:0008006" key="11">
    <source>
        <dbReference type="Google" id="ProtNLM"/>
    </source>
</evidence>
<gene>
    <name evidence="4" type="ORF">BWR10_09200</name>
    <name evidence="5" type="ORF">CYJ91_13935</name>
    <name evidence="6" type="ORF">E6L36_05175</name>
    <name evidence="3" type="ORF">H0N82_11925</name>
</gene>
<dbReference type="Proteomes" id="UP000189067">
    <property type="component" value="Unassembled WGS sequence"/>
</dbReference>
<dbReference type="PANTHER" id="PTHR41307">
    <property type="entry name" value="MEMBRANE PROTEIN-RELATED"/>
    <property type="match status" value="1"/>
</dbReference>
<feature type="transmembrane region" description="Helical" evidence="2">
    <location>
        <begin position="192"/>
        <end position="210"/>
    </location>
</feature>
<keyword evidence="2" id="KW-0472">Membrane</keyword>
<evidence type="ECO:0000313" key="10">
    <source>
        <dbReference type="Proteomes" id="UP000552935"/>
    </source>
</evidence>